<comment type="caution">
    <text evidence="1">The sequence shown here is derived from an EMBL/GenBank/DDBJ whole genome shotgun (WGS) entry which is preliminary data.</text>
</comment>
<dbReference type="Proteomes" id="UP000693672">
    <property type="component" value="Unassembled WGS sequence"/>
</dbReference>
<dbReference type="PANTHER" id="PTHR20883:SF48">
    <property type="entry name" value="ECTOINE DIOXYGENASE"/>
    <property type="match status" value="1"/>
</dbReference>
<dbReference type="PANTHER" id="PTHR20883">
    <property type="entry name" value="PHYTANOYL-COA DIOXYGENASE DOMAIN CONTAINING 1"/>
    <property type="match status" value="1"/>
</dbReference>
<proteinExistence type="predicted"/>
<evidence type="ECO:0000313" key="2">
    <source>
        <dbReference type="Proteomes" id="UP000693672"/>
    </source>
</evidence>
<dbReference type="EMBL" id="CAJVAS010000021">
    <property type="protein sequence ID" value="CAG7640605.1"/>
    <property type="molecule type" value="Genomic_DNA"/>
</dbReference>
<dbReference type="InterPro" id="IPR008775">
    <property type="entry name" value="Phytyl_CoA_dOase-like"/>
</dbReference>
<name>A0A916K471_9BACL</name>
<protein>
    <submittedName>
        <fullName evidence="1">L-proline trans-4-hydroxylase</fullName>
        <ecNumber evidence="1">1.14.11.57</ecNumber>
    </submittedName>
</protein>
<dbReference type="EC" id="1.14.11.57" evidence="1"/>
<dbReference type="GO" id="GO:0016706">
    <property type="term" value="F:2-oxoglutarate-dependent dioxygenase activity"/>
    <property type="evidence" value="ECO:0007669"/>
    <property type="project" value="UniProtKB-ARBA"/>
</dbReference>
<gene>
    <name evidence="1" type="ORF">PAESOLCIP111_04153</name>
</gene>
<sequence length="222" mass="24379">MYANVKSNYAQAGYTVLRQLFTKEEVAAYKEEAGKVLEQHGVGKEGVYLGMAVASDVFKKAAAHPPLVHALKEIIGDDVVFLSDKLVFKNASTDFGSPWHQDYPYWKGSHKVSVWIALDDATPENGCLRIVPGSHLKGASTHGGDASDGLGFKNRLEDKDLEGEPIVDLSASRGDAIIFHDLLYHASYPNTSGKDRWALISTYKDGTQEDPEYSWSKAAFKV</sequence>
<dbReference type="AlphaFoldDB" id="A0A916K471"/>
<organism evidence="1 2">
    <name type="scientific">Paenibacillus solanacearum</name>
    <dbReference type="NCBI Taxonomy" id="2048548"/>
    <lineage>
        <taxon>Bacteria</taxon>
        <taxon>Bacillati</taxon>
        <taxon>Bacillota</taxon>
        <taxon>Bacilli</taxon>
        <taxon>Bacillales</taxon>
        <taxon>Paenibacillaceae</taxon>
        <taxon>Paenibacillus</taxon>
    </lineage>
</organism>
<keyword evidence="1" id="KW-0560">Oxidoreductase</keyword>
<dbReference type="Pfam" id="PF05721">
    <property type="entry name" value="PhyH"/>
    <property type="match status" value="1"/>
</dbReference>
<keyword evidence="2" id="KW-1185">Reference proteome</keyword>
<dbReference type="RefSeq" id="WP_218093882.1">
    <property type="nucleotide sequence ID" value="NZ_CAJVAS010000021.1"/>
</dbReference>
<dbReference type="GO" id="GO:0005506">
    <property type="term" value="F:iron ion binding"/>
    <property type="evidence" value="ECO:0007669"/>
    <property type="project" value="UniProtKB-ARBA"/>
</dbReference>
<evidence type="ECO:0000313" key="1">
    <source>
        <dbReference type="EMBL" id="CAG7640605.1"/>
    </source>
</evidence>
<accession>A0A916K471</accession>
<reference evidence="1" key="1">
    <citation type="submission" date="2021-06" db="EMBL/GenBank/DDBJ databases">
        <authorList>
            <person name="Criscuolo A."/>
        </authorList>
    </citation>
    <scope>NUCLEOTIDE SEQUENCE</scope>
    <source>
        <strain evidence="1">CIP111600</strain>
    </source>
</reference>